<name>A0A9W7C7Z5_9STRA</name>
<dbReference type="EMBL" id="BRXX01000265">
    <property type="protein sequence ID" value="GMI01341.1"/>
    <property type="molecule type" value="Genomic_DNA"/>
</dbReference>
<sequence>MFLHFLLLFLLLLPLSTSFLLPSSSSSWRLPSSSKAGKKLPDPDPPSSNPIKNFFQALDDFIDDATMRKLGGGAKFYGKRKSGFYGSSDSMKKSSRAPDSSEDYVGPTNSGYFVWKKDESTGEMKPMTRMKGKVIEKPKRFWGNDDE</sequence>
<feature type="region of interest" description="Disordered" evidence="1">
    <location>
        <begin position="23"/>
        <end position="49"/>
    </location>
</feature>
<dbReference type="AlphaFoldDB" id="A0A9W7C7Z5"/>
<keyword evidence="2" id="KW-0732">Signal</keyword>
<feature type="compositionally biased region" description="Low complexity" evidence="1">
    <location>
        <begin position="23"/>
        <end position="34"/>
    </location>
</feature>
<dbReference type="Proteomes" id="UP001165160">
    <property type="component" value="Unassembled WGS sequence"/>
</dbReference>
<accession>A0A9W7C7Z5</accession>
<evidence type="ECO:0000256" key="1">
    <source>
        <dbReference type="SAM" id="MobiDB-lite"/>
    </source>
</evidence>
<evidence type="ECO:0000313" key="4">
    <source>
        <dbReference type="Proteomes" id="UP001165160"/>
    </source>
</evidence>
<evidence type="ECO:0000256" key="2">
    <source>
        <dbReference type="SAM" id="SignalP"/>
    </source>
</evidence>
<keyword evidence="4" id="KW-1185">Reference proteome</keyword>
<feature type="region of interest" description="Disordered" evidence="1">
    <location>
        <begin position="77"/>
        <end position="104"/>
    </location>
</feature>
<feature type="chain" id="PRO_5040769738" evidence="2">
    <location>
        <begin position="19"/>
        <end position="147"/>
    </location>
</feature>
<proteinExistence type="predicted"/>
<protein>
    <submittedName>
        <fullName evidence="3">Uncharacterized protein</fullName>
    </submittedName>
</protein>
<evidence type="ECO:0000313" key="3">
    <source>
        <dbReference type="EMBL" id="GMI01341.1"/>
    </source>
</evidence>
<reference evidence="4" key="1">
    <citation type="journal article" date="2023" name="Commun. Biol.">
        <title>Genome analysis of Parmales, the sister group of diatoms, reveals the evolutionary specialization of diatoms from phago-mixotrophs to photoautotrophs.</title>
        <authorList>
            <person name="Ban H."/>
            <person name="Sato S."/>
            <person name="Yoshikawa S."/>
            <person name="Yamada K."/>
            <person name="Nakamura Y."/>
            <person name="Ichinomiya M."/>
            <person name="Sato N."/>
            <person name="Blanc-Mathieu R."/>
            <person name="Endo H."/>
            <person name="Kuwata A."/>
            <person name="Ogata H."/>
        </authorList>
    </citation>
    <scope>NUCLEOTIDE SEQUENCE [LARGE SCALE GENOMIC DNA]</scope>
    <source>
        <strain evidence="4">NIES 3699</strain>
    </source>
</reference>
<feature type="signal peptide" evidence="2">
    <location>
        <begin position="1"/>
        <end position="18"/>
    </location>
</feature>
<comment type="caution">
    <text evidence="3">The sequence shown here is derived from an EMBL/GenBank/DDBJ whole genome shotgun (WGS) entry which is preliminary data.</text>
</comment>
<organism evidence="3 4">
    <name type="scientific">Triparma verrucosa</name>
    <dbReference type="NCBI Taxonomy" id="1606542"/>
    <lineage>
        <taxon>Eukaryota</taxon>
        <taxon>Sar</taxon>
        <taxon>Stramenopiles</taxon>
        <taxon>Ochrophyta</taxon>
        <taxon>Bolidophyceae</taxon>
        <taxon>Parmales</taxon>
        <taxon>Triparmaceae</taxon>
        <taxon>Triparma</taxon>
    </lineage>
</organism>
<gene>
    <name evidence="3" type="ORF">TrVE_jg13028</name>
</gene>